<reference evidence="2" key="1">
    <citation type="submission" date="2016-05" db="EMBL/GenBank/DDBJ databases">
        <authorList>
            <person name="Lavstsen T."/>
            <person name="Jespersen J.S."/>
        </authorList>
    </citation>
    <scope>NUCLEOTIDE SEQUENCE</scope>
    <source>
        <tissue evidence="2">Brain</tissue>
    </source>
</reference>
<dbReference type="GO" id="GO:0003964">
    <property type="term" value="F:RNA-directed DNA polymerase activity"/>
    <property type="evidence" value="ECO:0007669"/>
    <property type="project" value="UniProtKB-KW"/>
</dbReference>
<keyword evidence="2" id="KW-0695">RNA-directed DNA polymerase</keyword>
<proteinExistence type="predicted"/>
<dbReference type="EMBL" id="HAEG01008020">
    <property type="protein sequence ID" value="SBR80758.1"/>
    <property type="molecule type" value="Transcribed_RNA"/>
</dbReference>
<evidence type="ECO:0000313" key="2">
    <source>
        <dbReference type="EMBL" id="SBR80758.1"/>
    </source>
</evidence>
<keyword evidence="2" id="KW-0808">Transferase</keyword>
<name>A0A1A8PHQ4_9TELE</name>
<dbReference type="AlphaFoldDB" id="A0A1A8PHQ4"/>
<feature type="non-terminal residue" evidence="2">
    <location>
        <position position="65"/>
    </location>
</feature>
<keyword evidence="2" id="KW-0548">Nucleotidyltransferase</keyword>
<accession>A0A1A8PHQ4</accession>
<sequence>FLKERKFQIAALGVLIHINTVLFFIHFYSVFQFKTSLMGRITSPVMEEVVPQVKKFQVSRDHVHE</sequence>
<feature type="non-terminal residue" evidence="2">
    <location>
        <position position="1"/>
    </location>
</feature>
<keyword evidence="1" id="KW-0472">Membrane</keyword>
<reference evidence="2" key="2">
    <citation type="submission" date="2016-06" db="EMBL/GenBank/DDBJ databases">
        <title>The genome of a short-lived fish provides insights into sex chromosome evolution and the genetic control of aging.</title>
        <authorList>
            <person name="Reichwald K."/>
            <person name="Felder M."/>
            <person name="Petzold A."/>
            <person name="Koch P."/>
            <person name="Groth M."/>
            <person name="Platzer M."/>
        </authorList>
    </citation>
    <scope>NUCLEOTIDE SEQUENCE</scope>
    <source>
        <tissue evidence="2">Brain</tissue>
    </source>
</reference>
<organism evidence="2">
    <name type="scientific">Nothobranchius pienaari</name>
    <dbReference type="NCBI Taxonomy" id="704102"/>
    <lineage>
        <taxon>Eukaryota</taxon>
        <taxon>Metazoa</taxon>
        <taxon>Chordata</taxon>
        <taxon>Craniata</taxon>
        <taxon>Vertebrata</taxon>
        <taxon>Euteleostomi</taxon>
        <taxon>Actinopterygii</taxon>
        <taxon>Neopterygii</taxon>
        <taxon>Teleostei</taxon>
        <taxon>Neoteleostei</taxon>
        <taxon>Acanthomorphata</taxon>
        <taxon>Ovalentaria</taxon>
        <taxon>Atherinomorphae</taxon>
        <taxon>Cyprinodontiformes</taxon>
        <taxon>Nothobranchiidae</taxon>
        <taxon>Nothobranchius</taxon>
    </lineage>
</organism>
<gene>
    <name evidence="2" type="primary">Nfu_g_1_019056</name>
</gene>
<protein>
    <submittedName>
        <fullName evidence="2">Rna-directed dna polymerase from mobile element jockey-like protein</fullName>
    </submittedName>
</protein>
<keyword evidence="1" id="KW-0812">Transmembrane</keyword>
<feature type="transmembrane region" description="Helical" evidence="1">
    <location>
        <begin position="7"/>
        <end position="28"/>
    </location>
</feature>
<keyword evidence="1" id="KW-1133">Transmembrane helix</keyword>
<evidence type="ECO:0000256" key="1">
    <source>
        <dbReference type="SAM" id="Phobius"/>
    </source>
</evidence>